<evidence type="ECO:0000256" key="2">
    <source>
        <dbReference type="ARBA" id="ARBA00008779"/>
    </source>
</evidence>
<keyword evidence="6" id="KW-0106">Calcium</keyword>
<dbReference type="CDD" id="cd16144">
    <property type="entry name" value="ARS_like"/>
    <property type="match status" value="1"/>
</dbReference>
<sequence length="489" mass="55215">MLSFELQDVIPMNSISINLHRRYTESVGCLLLLTVLSACCYAKDRPNILFVYLDDFGWRDAGYMGSDFYETPHIDTLAREGMIFQDAYSCAANCAPARACLLSGQYTPRHQIFNVGTKPRGKAKHRRLIPISGTDTLSPEIVTWAEVLQASVYRTGIFGKWHLGTDPKTQGFDVAVEYNKLPGFKGHFGPNGEYLADVLTDQAIDFIKQSKDEPWCVFLSHFAVHTPLQAKQELLSKYESKKPGKLHNHVVMATMIQAVDDGIGRLMTVLNQLKIRENTIVLFFSDNGGYGPATDMDPLWGYKGTYFEGGIRVPFFVNWPGVIEPGTISLEPIIGVDLFPTICEMAGAPLPHQPLDGRSIVPLVQGKQESFGDRPIFWHFPAYLESYSVYSEQRDPLFRSRPVSAVRVGDFKLMEFIEDGHISLFNLREDIRERNNLAGELPEKRDELHRILKEWQHDLKAPMPTDLNPQYNAAAESQAIKRAKTKKNL</sequence>
<dbReference type="Pfam" id="PF00884">
    <property type="entry name" value="Sulfatase"/>
    <property type="match status" value="1"/>
</dbReference>
<dbReference type="EMBL" id="SJPS01000004">
    <property type="protein sequence ID" value="TWU26066.1"/>
    <property type="molecule type" value="Genomic_DNA"/>
</dbReference>
<keyword evidence="3" id="KW-0479">Metal-binding</keyword>
<evidence type="ECO:0000256" key="5">
    <source>
        <dbReference type="ARBA" id="ARBA00022801"/>
    </source>
</evidence>
<dbReference type="Gene3D" id="3.40.720.10">
    <property type="entry name" value="Alkaline Phosphatase, subunit A"/>
    <property type="match status" value="1"/>
</dbReference>
<dbReference type="OrthoDB" id="9783154at2"/>
<dbReference type="GO" id="GO:0046872">
    <property type="term" value="F:metal ion binding"/>
    <property type="evidence" value="ECO:0007669"/>
    <property type="project" value="UniProtKB-KW"/>
</dbReference>
<name>A0A5C6CSK5_9BACT</name>
<protein>
    <submittedName>
        <fullName evidence="8">Arylsulfatase</fullName>
        <ecNumber evidence="8">3.1.6.1</ecNumber>
    </submittedName>
</protein>
<dbReference type="PANTHER" id="PTHR42693">
    <property type="entry name" value="ARYLSULFATASE FAMILY MEMBER"/>
    <property type="match status" value="1"/>
</dbReference>
<reference evidence="8 9" key="1">
    <citation type="submission" date="2019-02" db="EMBL/GenBank/DDBJ databases">
        <title>Deep-cultivation of Planctomycetes and their phenomic and genomic characterization uncovers novel biology.</title>
        <authorList>
            <person name="Wiegand S."/>
            <person name="Jogler M."/>
            <person name="Boedeker C."/>
            <person name="Pinto D."/>
            <person name="Vollmers J."/>
            <person name="Rivas-Marin E."/>
            <person name="Kohn T."/>
            <person name="Peeters S.H."/>
            <person name="Heuer A."/>
            <person name="Rast P."/>
            <person name="Oberbeckmann S."/>
            <person name="Bunk B."/>
            <person name="Jeske O."/>
            <person name="Meyerdierks A."/>
            <person name="Storesund J.E."/>
            <person name="Kallscheuer N."/>
            <person name="Luecker S."/>
            <person name="Lage O.M."/>
            <person name="Pohl T."/>
            <person name="Merkel B.J."/>
            <person name="Hornburger P."/>
            <person name="Mueller R.-W."/>
            <person name="Bruemmer F."/>
            <person name="Labrenz M."/>
            <person name="Spormann A.M."/>
            <person name="Op Den Camp H."/>
            <person name="Overmann J."/>
            <person name="Amann R."/>
            <person name="Jetten M.S.M."/>
            <person name="Mascher T."/>
            <person name="Medema M.H."/>
            <person name="Devos D.P."/>
            <person name="Kaster A.-K."/>
            <person name="Ovreas L."/>
            <person name="Rohde M."/>
            <person name="Galperin M.Y."/>
            <person name="Jogler C."/>
        </authorList>
    </citation>
    <scope>NUCLEOTIDE SEQUENCE [LARGE SCALE GENOMIC DNA]</scope>
    <source>
        <strain evidence="8 9">Pla144</strain>
    </source>
</reference>
<dbReference type="PANTHER" id="PTHR42693:SF42">
    <property type="entry name" value="ARYLSULFATASE G"/>
    <property type="match status" value="1"/>
</dbReference>
<organism evidence="8 9">
    <name type="scientific">Bythopirellula polymerisocia</name>
    <dbReference type="NCBI Taxonomy" id="2528003"/>
    <lineage>
        <taxon>Bacteria</taxon>
        <taxon>Pseudomonadati</taxon>
        <taxon>Planctomycetota</taxon>
        <taxon>Planctomycetia</taxon>
        <taxon>Pirellulales</taxon>
        <taxon>Lacipirellulaceae</taxon>
        <taxon>Bythopirellula</taxon>
    </lineage>
</organism>
<comment type="similarity">
    <text evidence="2">Belongs to the sulfatase family.</text>
</comment>
<dbReference type="AlphaFoldDB" id="A0A5C6CSK5"/>
<keyword evidence="9" id="KW-1185">Reference proteome</keyword>
<dbReference type="InterPro" id="IPR000917">
    <property type="entry name" value="Sulfatase_N"/>
</dbReference>
<keyword evidence="5 8" id="KW-0378">Hydrolase</keyword>
<feature type="domain" description="Sulfatase N-terminal" evidence="7">
    <location>
        <begin position="46"/>
        <end position="347"/>
    </location>
</feature>
<dbReference type="EC" id="3.1.6.1" evidence="8"/>
<evidence type="ECO:0000313" key="9">
    <source>
        <dbReference type="Proteomes" id="UP000318437"/>
    </source>
</evidence>
<dbReference type="InterPro" id="IPR017850">
    <property type="entry name" value="Alkaline_phosphatase_core_sf"/>
</dbReference>
<comment type="caution">
    <text evidence="8">The sequence shown here is derived from an EMBL/GenBank/DDBJ whole genome shotgun (WGS) entry which is preliminary data.</text>
</comment>
<keyword evidence="4" id="KW-0732">Signal</keyword>
<evidence type="ECO:0000259" key="7">
    <source>
        <dbReference type="Pfam" id="PF00884"/>
    </source>
</evidence>
<evidence type="ECO:0000313" key="8">
    <source>
        <dbReference type="EMBL" id="TWU26066.1"/>
    </source>
</evidence>
<proteinExistence type="inferred from homology"/>
<evidence type="ECO:0000256" key="4">
    <source>
        <dbReference type="ARBA" id="ARBA00022729"/>
    </source>
</evidence>
<evidence type="ECO:0000256" key="1">
    <source>
        <dbReference type="ARBA" id="ARBA00001913"/>
    </source>
</evidence>
<evidence type="ECO:0000256" key="3">
    <source>
        <dbReference type="ARBA" id="ARBA00022723"/>
    </source>
</evidence>
<evidence type="ECO:0000256" key="6">
    <source>
        <dbReference type="ARBA" id="ARBA00022837"/>
    </source>
</evidence>
<gene>
    <name evidence="8" type="primary">atsA_23</name>
    <name evidence="8" type="ORF">Pla144_32830</name>
</gene>
<comment type="cofactor">
    <cofactor evidence="1">
        <name>Ca(2+)</name>
        <dbReference type="ChEBI" id="CHEBI:29108"/>
    </cofactor>
</comment>
<dbReference type="InterPro" id="IPR050738">
    <property type="entry name" value="Sulfatase"/>
</dbReference>
<dbReference type="GO" id="GO:0004065">
    <property type="term" value="F:arylsulfatase activity"/>
    <property type="evidence" value="ECO:0007669"/>
    <property type="project" value="UniProtKB-EC"/>
</dbReference>
<dbReference type="Proteomes" id="UP000318437">
    <property type="component" value="Unassembled WGS sequence"/>
</dbReference>
<dbReference type="SUPFAM" id="SSF53649">
    <property type="entry name" value="Alkaline phosphatase-like"/>
    <property type="match status" value="1"/>
</dbReference>
<accession>A0A5C6CSK5</accession>
<dbReference type="Gene3D" id="3.30.1120.10">
    <property type="match status" value="1"/>
</dbReference>